<name>A0A5N6VRN4_9EURO</name>
<sequence length="223" mass="24892">MNIKWNDYEIRALRPFIKRHEELGTPWWKRAACWKKEVGTTRSTGAIRGQMNRLALMGRRIPDDSESPPPPLSPREAPSPQGASPPQEPPTKATMKTLSVLTRPHKLASRPYQAKPSKAKRRSMWSVPSSPEGSPTRGSGDARALSIQPPKTPITAKAEQKSSVSNFTKEGTLRSKVVSYVTNTIQRQKVAAMKALTNLPQPGKALLSFLGRLRRRKRAKLRK</sequence>
<keyword evidence="3" id="KW-1185">Reference proteome</keyword>
<proteinExistence type="predicted"/>
<evidence type="ECO:0000313" key="3">
    <source>
        <dbReference type="Proteomes" id="UP000325433"/>
    </source>
</evidence>
<evidence type="ECO:0000313" key="2">
    <source>
        <dbReference type="EMBL" id="KAE8310982.1"/>
    </source>
</evidence>
<dbReference type="AlphaFoldDB" id="A0A5N6VRN4"/>
<reference evidence="3" key="1">
    <citation type="submission" date="2019-04" db="EMBL/GenBank/DDBJ databases">
        <title>Friends and foes A comparative genomics studyof 23 Aspergillus species from section Flavi.</title>
        <authorList>
            <consortium name="DOE Joint Genome Institute"/>
            <person name="Kjaerbolling I."/>
            <person name="Vesth T."/>
            <person name="Frisvad J.C."/>
            <person name="Nybo J.L."/>
            <person name="Theobald S."/>
            <person name="Kildgaard S."/>
            <person name="Isbrandt T."/>
            <person name="Kuo A."/>
            <person name="Sato A."/>
            <person name="Lyhne E.K."/>
            <person name="Kogle M.E."/>
            <person name="Wiebenga A."/>
            <person name="Kun R.S."/>
            <person name="Lubbers R.J."/>
            <person name="Makela M.R."/>
            <person name="Barry K."/>
            <person name="Chovatia M."/>
            <person name="Clum A."/>
            <person name="Daum C."/>
            <person name="Haridas S."/>
            <person name="He G."/>
            <person name="LaButti K."/>
            <person name="Lipzen A."/>
            <person name="Mondo S."/>
            <person name="Riley R."/>
            <person name="Salamov A."/>
            <person name="Simmons B.A."/>
            <person name="Magnuson J.K."/>
            <person name="Henrissat B."/>
            <person name="Mortensen U.H."/>
            <person name="Larsen T.O."/>
            <person name="Devries R.P."/>
            <person name="Grigoriev I.V."/>
            <person name="Machida M."/>
            <person name="Baker S.E."/>
            <person name="Andersen M.R."/>
        </authorList>
    </citation>
    <scope>NUCLEOTIDE SEQUENCE [LARGE SCALE GENOMIC DNA]</scope>
    <source>
        <strain evidence="3">CBS 130015</strain>
    </source>
</reference>
<gene>
    <name evidence="2" type="ORF">BDV41DRAFT_356505</name>
</gene>
<dbReference type="EMBL" id="ML738347">
    <property type="protein sequence ID" value="KAE8310982.1"/>
    <property type="molecule type" value="Genomic_DNA"/>
</dbReference>
<protein>
    <submittedName>
        <fullName evidence="2">Uncharacterized protein</fullName>
    </submittedName>
</protein>
<accession>A0A5N6VRN4</accession>
<evidence type="ECO:0000256" key="1">
    <source>
        <dbReference type="SAM" id="MobiDB-lite"/>
    </source>
</evidence>
<dbReference type="Proteomes" id="UP000325433">
    <property type="component" value="Unassembled WGS sequence"/>
</dbReference>
<organism evidence="2 3">
    <name type="scientific">Aspergillus transmontanensis</name>
    <dbReference type="NCBI Taxonomy" id="1034304"/>
    <lineage>
        <taxon>Eukaryota</taxon>
        <taxon>Fungi</taxon>
        <taxon>Dikarya</taxon>
        <taxon>Ascomycota</taxon>
        <taxon>Pezizomycotina</taxon>
        <taxon>Eurotiomycetes</taxon>
        <taxon>Eurotiomycetidae</taxon>
        <taxon>Eurotiales</taxon>
        <taxon>Aspergillaceae</taxon>
        <taxon>Aspergillus</taxon>
        <taxon>Aspergillus subgen. Circumdati</taxon>
    </lineage>
</organism>
<feature type="region of interest" description="Disordered" evidence="1">
    <location>
        <begin position="60"/>
        <end position="163"/>
    </location>
</feature>
<feature type="compositionally biased region" description="Polar residues" evidence="1">
    <location>
        <begin position="126"/>
        <end position="137"/>
    </location>
</feature>